<dbReference type="Proteomes" id="UP000001405">
    <property type="component" value="Chromosome"/>
</dbReference>
<keyword evidence="2" id="KW-1185">Reference proteome</keyword>
<protein>
    <submittedName>
        <fullName evidence="1">Uncharacterized protein</fullName>
    </submittedName>
</protein>
<dbReference type="HOGENOM" id="CLU_2551954_0_0_3"/>
<accession>D3EQ31</accession>
<sequence>MGGQTTSRIWKESLEKKLLFSIPIIKIDESNSTLEARNRYWQMYPPKSISRLIPESLRIPTRSIDDIVAILLVERFFQINKK</sequence>
<gene>
    <name evidence="1" type="ordered locus">UCYN_08970</name>
</gene>
<evidence type="ECO:0000313" key="1">
    <source>
        <dbReference type="EMBL" id="ADB95581.1"/>
    </source>
</evidence>
<proteinExistence type="predicted"/>
<evidence type="ECO:0000313" key="2">
    <source>
        <dbReference type="Proteomes" id="UP000001405"/>
    </source>
</evidence>
<name>D3EQ31_ATETH</name>
<dbReference type="KEGG" id="cyu:UCYN_08970"/>
<dbReference type="EMBL" id="CP001842">
    <property type="protein sequence ID" value="ADB95581.1"/>
    <property type="molecule type" value="Genomic_DNA"/>
</dbReference>
<dbReference type="GO" id="GO:0006139">
    <property type="term" value="P:nucleobase-containing compound metabolic process"/>
    <property type="evidence" value="ECO:0007669"/>
    <property type="project" value="InterPro"/>
</dbReference>
<dbReference type="STRING" id="1453429.UCYN_08970"/>
<dbReference type="SUPFAM" id="SSF53098">
    <property type="entry name" value="Ribonuclease H-like"/>
    <property type="match status" value="1"/>
</dbReference>
<organism evidence="2">
    <name type="scientific">Atelocyanobacterium thalassa (isolate ALOHA)</name>
    <dbReference type="NCBI Taxonomy" id="1453429"/>
    <lineage>
        <taxon>Bacteria</taxon>
        <taxon>Bacillati</taxon>
        <taxon>Cyanobacteriota</taxon>
        <taxon>Cyanophyceae</taxon>
        <taxon>Oscillatoriophycideae</taxon>
        <taxon>Chroococcales</taxon>
        <taxon>Aphanothecaceae</taxon>
        <taxon>Candidatus Atelocyanobacterium</taxon>
        <taxon>Candidatus Atelocyanobacterium thalassae</taxon>
    </lineage>
</organism>
<dbReference type="PATRIC" id="fig|713887.8.peg.837"/>
<dbReference type="InterPro" id="IPR012337">
    <property type="entry name" value="RNaseH-like_sf"/>
</dbReference>
<reference evidence="1 2" key="1">
    <citation type="journal article" date="2010" name="Nature">
        <title>Metabolic streamlining in an open-ocean nitrogen-fixing cyanobacterium.</title>
        <authorList>
            <person name="Tripp H.J."/>
            <person name="Bench S.R."/>
            <person name="Turk K.A."/>
            <person name="Foster R.A."/>
            <person name="Desany B.A."/>
            <person name="Niazi F."/>
            <person name="Affourtit J.P."/>
            <person name="Zehr J.P."/>
        </authorList>
    </citation>
    <scope>NUCLEOTIDE SEQUENCE [LARGE SCALE GENOMIC DNA]</scope>
    <source>
        <strain evidence="2">ALOHA</strain>
    </source>
</reference>
<dbReference type="InterPro" id="IPR037027">
    <property type="entry name" value="YqgF/RNaseH-like_dom_sf"/>
</dbReference>
<dbReference type="AlphaFoldDB" id="D3EQ31"/>
<dbReference type="Gene3D" id="3.30.420.140">
    <property type="entry name" value="YqgF/RNase H-like domain"/>
    <property type="match status" value="1"/>
</dbReference>